<keyword evidence="1" id="KW-1133">Transmembrane helix</keyword>
<sequence length="414" mass="43969">MRSEAGQVADIGDSVRGLRGSEGRGRVTFVELFFDLIYVLAVTQLTHLLLTHLTLLGAAQTLLLLLAIWWAWVDTSWVTNWFDPNQLAVRLMLVVLMLLSLIVSASLPEAYGERGIWVAGAYAAIQVGRNVFVIVTLGRPGAGAAGESAEQKRQRLGLRLNFQRLLVWKAVSSALWVAGGLSYGSARLAFWAAAVVIEYLAAIAGFWVPGVGKSDPADWPVNGRHLAERGQLFILIALGESILITGTVFGTRPAEAPHLLAFTVSFLGTVALWWLYFDRGAEAASAAIEQSENPGQIGRSAYTYFQLPIVAGIIVAAVGDDLVIAHPGGHAETVTIVTVLGGPALFLAGHLLFKRSVFATFSLPRLLAIVALAALVPVGPHVSPLALSAIATLVVAGVGVWDAIRLPGRQPPGG</sequence>
<dbReference type="AlphaFoldDB" id="A0A495JHD3"/>
<protein>
    <submittedName>
        <fullName evidence="2">Low temperature requirement protein LtrA</fullName>
    </submittedName>
</protein>
<feature type="transmembrane region" description="Helical" evidence="1">
    <location>
        <begin position="301"/>
        <end position="319"/>
    </location>
</feature>
<accession>A0A495JHD3</accession>
<evidence type="ECO:0000313" key="3">
    <source>
        <dbReference type="Proteomes" id="UP000277671"/>
    </source>
</evidence>
<feature type="transmembrane region" description="Helical" evidence="1">
    <location>
        <begin position="53"/>
        <end position="72"/>
    </location>
</feature>
<dbReference type="Proteomes" id="UP000277671">
    <property type="component" value="Unassembled WGS sequence"/>
</dbReference>
<dbReference type="InterPro" id="IPR010640">
    <property type="entry name" value="Low_temperature_requirement_A"/>
</dbReference>
<feature type="transmembrane region" description="Helical" evidence="1">
    <location>
        <begin position="331"/>
        <end position="353"/>
    </location>
</feature>
<keyword evidence="3" id="KW-1185">Reference proteome</keyword>
<dbReference type="EMBL" id="RBKT01000001">
    <property type="protein sequence ID" value="RKR88181.1"/>
    <property type="molecule type" value="Genomic_DNA"/>
</dbReference>
<proteinExistence type="predicted"/>
<evidence type="ECO:0000256" key="1">
    <source>
        <dbReference type="SAM" id="Phobius"/>
    </source>
</evidence>
<reference evidence="2 3" key="1">
    <citation type="submission" date="2018-10" db="EMBL/GenBank/DDBJ databases">
        <title>Sequencing the genomes of 1000 actinobacteria strains.</title>
        <authorList>
            <person name="Klenk H.-P."/>
        </authorList>
    </citation>
    <scope>NUCLEOTIDE SEQUENCE [LARGE SCALE GENOMIC DNA]</scope>
    <source>
        <strain evidence="2 3">DSM 45175</strain>
    </source>
</reference>
<organism evidence="2 3">
    <name type="scientific">Micromonospora pisi</name>
    <dbReference type="NCBI Taxonomy" id="589240"/>
    <lineage>
        <taxon>Bacteria</taxon>
        <taxon>Bacillati</taxon>
        <taxon>Actinomycetota</taxon>
        <taxon>Actinomycetes</taxon>
        <taxon>Micromonosporales</taxon>
        <taxon>Micromonosporaceae</taxon>
        <taxon>Micromonospora</taxon>
    </lineage>
</organism>
<feature type="transmembrane region" description="Helical" evidence="1">
    <location>
        <begin position="189"/>
        <end position="211"/>
    </location>
</feature>
<feature type="transmembrane region" description="Helical" evidence="1">
    <location>
        <begin position="232"/>
        <end position="250"/>
    </location>
</feature>
<keyword evidence="1" id="KW-0472">Membrane</keyword>
<feature type="transmembrane region" description="Helical" evidence="1">
    <location>
        <begin position="87"/>
        <end position="107"/>
    </location>
</feature>
<feature type="transmembrane region" description="Helical" evidence="1">
    <location>
        <begin position="256"/>
        <end position="276"/>
    </location>
</feature>
<dbReference type="RefSeq" id="WP_121156832.1">
    <property type="nucleotide sequence ID" value="NZ_RBKT01000001.1"/>
</dbReference>
<feature type="transmembrane region" description="Helical" evidence="1">
    <location>
        <begin position="360"/>
        <end position="379"/>
    </location>
</feature>
<dbReference type="OrthoDB" id="7698234at2"/>
<comment type="caution">
    <text evidence="2">The sequence shown here is derived from an EMBL/GenBank/DDBJ whole genome shotgun (WGS) entry which is preliminary data.</text>
</comment>
<dbReference type="PANTHER" id="PTHR36840:SF1">
    <property type="entry name" value="BLL5714 PROTEIN"/>
    <property type="match status" value="1"/>
</dbReference>
<keyword evidence="1" id="KW-0812">Transmembrane</keyword>
<dbReference type="PANTHER" id="PTHR36840">
    <property type="entry name" value="BLL5714 PROTEIN"/>
    <property type="match status" value="1"/>
</dbReference>
<dbReference type="Pfam" id="PF06772">
    <property type="entry name" value="LtrA"/>
    <property type="match status" value="1"/>
</dbReference>
<evidence type="ECO:0000313" key="2">
    <source>
        <dbReference type="EMBL" id="RKR88181.1"/>
    </source>
</evidence>
<name>A0A495JHD3_9ACTN</name>
<gene>
    <name evidence="2" type="ORF">BDK92_2489</name>
</gene>